<feature type="region of interest" description="Disordered" evidence="1">
    <location>
        <begin position="1"/>
        <end position="21"/>
    </location>
</feature>
<evidence type="ECO:0000256" key="1">
    <source>
        <dbReference type="SAM" id="MobiDB-lite"/>
    </source>
</evidence>
<dbReference type="InterPro" id="IPR009003">
    <property type="entry name" value="Peptidase_S1_PA"/>
</dbReference>
<evidence type="ECO:0000313" key="2">
    <source>
        <dbReference type="EMBL" id="CAK7270898.1"/>
    </source>
</evidence>
<proteinExistence type="predicted"/>
<protein>
    <submittedName>
        <fullName evidence="2">Uncharacterized protein</fullName>
    </submittedName>
</protein>
<dbReference type="SUPFAM" id="SSF50494">
    <property type="entry name" value="Trypsin-like serine proteases"/>
    <property type="match status" value="1"/>
</dbReference>
<comment type="caution">
    <text evidence="2">The sequence shown here is derived from an EMBL/GenBank/DDBJ whole genome shotgun (WGS) entry which is preliminary data.</text>
</comment>
<accession>A0ABP0DTB2</accession>
<sequence>MSNSIISATPQICQESAGGNSSKSENALLPLLEPPGGFEACGYYWGFPSNPRLLGRTSSGTTPWWRLSEVPDDPRSSPFSNLKGESVCGPVGPHAIHACWRVSTLNRVRKALSGLPWSSIDVLRIGRAKLKEHERPVIVWVGVSSNVGYKMKNHWDLIASKLRAVRAALDADNLTDVECEMRESDILSIADAGPRLLLPSHGRDCFDVYEGQAELAAFQAVSAAVGQAITPTLYEFNTGTLGLFLADESEAGDDSDGCGTVWALTCHHVAFSVISDPAEQNVAMVLPAKLLRDTLEFEVDPHISRLERSIAKHKLLSCQTSDDLDYRDSHRQLKLYQGLHNVLSSFQSSDAARTLGHVHHSPPMSVKLAGTEDAFLSDWALIKLDRKKFPNGYGFENVVDVQSNRCYQPCCKDSPPTNRFFCDTLLRLQGTVPVKELLDHSSSSVIADHDGCRNVVMKRGYGTRLSAGMVLDVESVVRHCFDGIEEESYELAVMHLSDPPEIDSHLSCAFAACGDSGAVVFDLKGRIVGMLTSGSGNTDWADCSYVTPIAKLQSDIEQTIGRRVRIL</sequence>
<gene>
    <name evidence="2" type="ORF">SEPCBS57363_004340</name>
</gene>
<organism evidence="2 3">
    <name type="scientific">Sporothrix epigloea</name>
    <dbReference type="NCBI Taxonomy" id="1892477"/>
    <lineage>
        <taxon>Eukaryota</taxon>
        <taxon>Fungi</taxon>
        <taxon>Dikarya</taxon>
        <taxon>Ascomycota</taxon>
        <taxon>Pezizomycotina</taxon>
        <taxon>Sordariomycetes</taxon>
        <taxon>Sordariomycetidae</taxon>
        <taxon>Ophiostomatales</taxon>
        <taxon>Ophiostomataceae</taxon>
        <taxon>Sporothrix</taxon>
    </lineage>
</organism>
<keyword evidence="3" id="KW-1185">Reference proteome</keyword>
<dbReference type="EMBL" id="CAWUOM010000079">
    <property type="protein sequence ID" value="CAK7270898.1"/>
    <property type="molecule type" value="Genomic_DNA"/>
</dbReference>
<evidence type="ECO:0000313" key="3">
    <source>
        <dbReference type="Proteomes" id="UP001642501"/>
    </source>
</evidence>
<reference evidence="2 3" key="1">
    <citation type="submission" date="2024-01" db="EMBL/GenBank/DDBJ databases">
        <authorList>
            <person name="Allen C."/>
            <person name="Tagirdzhanova G."/>
        </authorList>
    </citation>
    <scope>NUCLEOTIDE SEQUENCE [LARGE SCALE GENOMIC DNA]</scope>
    <source>
        <strain evidence="2 3">CBS 573.63</strain>
    </source>
</reference>
<dbReference type="Proteomes" id="UP001642501">
    <property type="component" value="Unassembled WGS sequence"/>
</dbReference>
<name>A0ABP0DTB2_9PEZI</name>